<name>A0ABS9XDZ9_9ACTN</name>
<keyword evidence="2" id="KW-1133">Transmembrane helix</keyword>
<proteinExistence type="predicted"/>
<evidence type="ECO:0000256" key="1">
    <source>
        <dbReference type="SAM" id="MobiDB-lite"/>
    </source>
</evidence>
<feature type="transmembrane region" description="Helical" evidence="2">
    <location>
        <begin position="28"/>
        <end position="61"/>
    </location>
</feature>
<feature type="region of interest" description="Disordered" evidence="1">
    <location>
        <begin position="1"/>
        <end position="21"/>
    </location>
</feature>
<keyword evidence="2" id="KW-0472">Membrane</keyword>
<keyword evidence="2" id="KW-0812">Transmembrane</keyword>
<sequence length="207" mass="22286">MKRPAEDEPAEQAEELGEEDEPSRAAKGAVIVVLALIVWRLLVAFPNVAYVIVGILGTLGVQKWQAWRAKRSDATEAAEEAVPPDVGAALRRLVGDDNGVLLTRLQRDLKLPNTKVVKRLLDADGITWKAVRTPHGNGPGVHKNDIPAAPPLVADAHSEGCCCRSGDNSNSNNGLGEGPGEGIRVERTDAGLRIFDLLEDYFNSRGR</sequence>
<protein>
    <submittedName>
        <fullName evidence="3">Uncharacterized protein</fullName>
    </submittedName>
</protein>
<dbReference type="RefSeq" id="WP_242709344.1">
    <property type="nucleotide sequence ID" value="NZ_JALDAX010000003.1"/>
</dbReference>
<evidence type="ECO:0000256" key="2">
    <source>
        <dbReference type="SAM" id="Phobius"/>
    </source>
</evidence>
<reference evidence="3" key="1">
    <citation type="submission" date="2022-03" db="EMBL/GenBank/DDBJ databases">
        <title>Streptomyces 7R015 and 7R016 isolated from Barleria lupulina in Thailand.</title>
        <authorList>
            <person name="Kanchanasin P."/>
            <person name="Phongsopitanun W."/>
            <person name="Tanasupawat S."/>
        </authorList>
    </citation>
    <scope>NUCLEOTIDE SEQUENCE</scope>
    <source>
        <strain evidence="3">7R016</strain>
    </source>
</reference>
<evidence type="ECO:0000313" key="4">
    <source>
        <dbReference type="Proteomes" id="UP001165270"/>
    </source>
</evidence>
<dbReference type="Proteomes" id="UP001165270">
    <property type="component" value="Unassembled WGS sequence"/>
</dbReference>
<keyword evidence="4" id="KW-1185">Reference proteome</keyword>
<feature type="compositionally biased region" description="Acidic residues" evidence="1">
    <location>
        <begin position="7"/>
        <end position="21"/>
    </location>
</feature>
<evidence type="ECO:0000313" key="3">
    <source>
        <dbReference type="EMBL" id="MCI3240275.1"/>
    </source>
</evidence>
<dbReference type="EMBL" id="JALDAX010000003">
    <property type="protein sequence ID" value="MCI3240275.1"/>
    <property type="molecule type" value="Genomic_DNA"/>
</dbReference>
<accession>A0ABS9XDZ9</accession>
<comment type="caution">
    <text evidence="3">The sequence shown here is derived from an EMBL/GenBank/DDBJ whole genome shotgun (WGS) entry which is preliminary data.</text>
</comment>
<organism evidence="3 4">
    <name type="scientific">Streptomyces spinosisporus</name>
    <dbReference type="NCBI Taxonomy" id="2927582"/>
    <lineage>
        <taxon>Bacteria</taxon>
        <taxon>Bacillati</taxon>
        <taxon>Actinomycetota</taxon>
        <taxon>Actinomycetes</taxon>
        <taxon>Kitasatosporales</taxon>
        <taxon>Streptomycetaceae</taxon>
        <taxon>Streptomyces</taxon>
    </lineage>
</organism>
<gene>
    <name evidence="3" type="ORF">MQN93_11125</name>
</gene>